<reference evidence="2" key="1">
    <citation type="journal article" date="2022" name="Mol. Ecol. Resour.">
        <title>The genomes of chicory, endive, great burdock and yacon provide insights into Asteraceae palaeo-polyploidization history and plant inulin production.</title>
        <authorList>
            <person name="Fan W."/>
            <person name="Wang S."/>
            <person name="Wang H."/>
            <person name="Wang A."/>
            <person name="Jiang F."/>
            <person name="Liu H."/>
            <person name="Zhao H."/>
            <person name="Xu D."/>
            <person name="Zhang Y."/>
        </authorList>
    </citation>
    <scope>NUCLEOTIDE SEQUENCE [LARGE SCALE GENOMIC DNA]</scope>
    <source>
        <strain evidence="2">cv. Niubang</strain>
    </source>
</reference>
<protein>
    <submittedName>
        <fullName evidence="1">Uncharacterized protein</fullName>
    </submittedName>
</protein>
<evidence type="ECO:0000313" key="2">
    <source>
        <dbReference type="Proteomes" id="UP001055879"/>
    </source>
</evidence>
<reference evidence="1 2" key="2">
    <citation type="journal article" date="2022" name="Mol. Ecol. Resour.">
        <title>The genomes of chicory, endive, great burdock and yacon provide insights into Asteraceae paleo-polyploidization history and plant inulin production.</title>
        <authorList>
            <person name="Fan W."/>
            <person name="Wang S."/>
            <person name="Wang H."/>
            <person name="Wang A."/>
            <person name="Jiang F."/>
            <person name="Liu H."/>
            <person name="Zhao H."/>
            <person name="Xu D."/>
            <person name="Zhang Y."/>
        </authorList>
    </citation>
    <scope>NUCLEOTIDE SEQUENCE [LARGE SCALE GENOMIC DNA]</scope>
    <source>
        <strain evidence="2">cv. Niubang</strain>
    </source>
</reference>
<accession>A0ACB8Z5I0</accession>
<dbReference type="Proteomes" id="UP001055879">
    <property type="component" value="Linkage Group LG11"/>
</dbReference>
<name>A0ACB8Z5I0_ARCLA</name>
<dbReference type="EMBL" id="CM042057">
    <property type="protein sequence ID" value="KAI3693032.1"/>
    <property type="molecule type" value="Genomic_DNA"/>
</dbReference>
<comment type="caution">
    <text evidence="1">The sequence shown here is derived from an EMBL/GenBank/DDBJ whole genome shotgun (WGS) entry which is preliminary data.</text>
</comment>
<keyword evidence="2" id="KW-1185">Reference proteome</keyword>
<proteinExistence type="predicted"/>
<sequence length="107" mass="11721">MGVDVFFPMNKSRWLNREGEVVPGDGRPEMASNVFGDARIFMGTSSEIERRSPIFLGAVAGQIDDHCGVPAMQMSASYNAILWFLVFSAWSCCNLSVVVPSCVRVCP</sequence>
<evidence type="ECO:0000313" key="1">
    <source>
        <dbReference type="EMBL" id="KAI3693032.1"/>
    </source>
</evidence>
<gene>
    <name evidence="1" type="ORF">L6452_32860</name>
</gene>
<organism evidence="1 2">
    <name type="scientific">Arctium lappa</name>
    <name type="common">Greater burdock</name>
    <name type="synonym">Lappa major</name>
    <dbReference type="NCBI Taxonomy" id="4217"/>
    <lineage>
        <taxon>Eukaryota</taxon>
        <taxon>Viridiplantae</taxon>
        <taxon>Streptophyta</taxon>
        <taxon>Embryophyta</taxon>
        <taxon>Tracheophyta</taxon>
        <taxon>Spermatophyta</taxon>
        <taxon>Magnoliopsida</taxon>
        <taxon>eudicotyledons</taxon>
        <taxon>Gunneridae</taxon>
        <taxon>Pentapetalae</taxon>
        <taxon>asterids</taxon>
        <taxon>campanulids</taxon>
        <taxon>Asterales</taxon>
        <taxon>Asteraceae</taxon>
        <taxon>Carduoideae</taxon>
        <taxon>Cardueae</taxon>
        <taxon>Arctiinae</taxon>
        <taxon>Arctium</taxon>
    </lineage>
</organism>